<organism evidence="6 7">
    <name type="scientific">Bagarius yarrelli</name>
    <name type="common">Goonch</name>
    <name type="synonym">Bagrus yarrelli</name>
    <dbReference type="NCBI Taxonomy" id="175774"/>
    <lineage>
        <taxon>Eukaryota</taxon>
        <taxon>Metazoa</taxon>
        <taxon>Chordata</taxon>
        <taxon>Craniata</taxon>
        <taxon>Vertebrata</taxon>
        <taxon>Euteleostomi</taxon>
        <taxon>Actinopterygii</taxon>
        <taxon>Neopterygii</taxon>
        <taxon>Teleostei</taxon>
        <taxon>Ostariophysi</taxon>
        <taxon>Siluriformes</taxon>
        <taxon>Sisoridae</taxon>
        <taxon>Sisorinae</taxon>
        <taxon>Bagarius</taxon>
    </lineage>
</organism>
<feature type="compositionally biased region" description="Low complexity" evidence="5">
    <location>
        <begin position="91"/>
        <end position="122"/>
    </location>
</feature>
<dbReference type="GO" id="GO:0036064">
    <property type="term" value="C:ciliary basal body"/>
    <property type="evidence" value="ECO:0007669"/>
    <property type="project" value="TreeGrafter"/>
</dbReference>
<keyword evidence="7" id="KW-1185">Reference proteome</keyword>
<dbReference type="Pfam" id="PF22611">
    <property type="entry name" value="CFAP126"/>
    <property type="match status" value="1"/>
</dbReference>
<gene>
    <name evidence="6" type="ORF">Baya_7744</name>
</gene>
<name>A0A556U2E3_BAGYA</name>
<accession>A0A556U2E3</accession>
<dbReference type="GO" id="GO:0044782">
    <property type="term" value="P:cilium organization"/>
    <property type="evidence" value="ECO:0007669"/>
    <property type="project" value="TreeGrafter"/>
</dbReference>
<feature type="compositionally biased region" description="Polar residues" evidence="5">
    <location>
        <begin position="32"/>
        <end position="45"/>
    </location>
</feature>
<dbReference type="OrthoDB" id="521617at2759"/>
<evidence type="ECO:0000313" key="6">
    <source>
        <dbReference type="EMBL" id="TSM04859.1"/>
    </source>
</evidence>
<comment type="function">
    <text evidence="4">Microtubule inner protein (MIP) part of the dynein-decorated doublet microtubules (DMTs) in cilia axoneme. Acts as a regulator of cilium basal body docking and positioning in mono- and multiciliated cells. Regulates basal body docking and cilia formation in multiciliated lung cells. Regulates kinocilium positioning and stereocilia bundle morphogenesis in the inner ear.</text>
</comment>
<evidence type="ECO:0000256" key="2">
    <source>
        <dbReference type="ARBA" id="ARBA00019181"/>
    </source>
</evidence>
<dbReference type="EMBL" id="VCAZ01000040">
    <property type="protein sequence ID" value="TSM04859.1"/>
    <property type="molecule type" value="Genomic_DNA"/>
</dbReference>
<feature type="region of interest" description="Disordered" evidence="5">
    <location>
        <begin position="1"/>
        <end position="133"/>
    </location>
</feature>
<feature type="compositionally biased region" description="Basic and acidic residues" evidence="5">
    <location>
        <begin position="60"/>
        <end position="76"/>
    </location>
</feature>
<evidence type="ECO:0000256" key="3">
    <source>
        <dbReference type="ARBA" id="ARBA00033306"/>
    </source>
</evidence>
<proteinExistence type="inferred from homology"/>
<evidence type="ECO:0000256" key="5">
    <source>
        <dbReference type="SAM" id="MobiDB-lite"/>
    </source>
</evidence>
<reference evidence="6 7" key="1">
    <citation type="journal article" date="2019" name="Genome Biol. Evol.">
        <title>Whole-Genome Sequencing of the Giant Devil Catfish, Bagarius yarrelli.</title>
        <authorList>
            <person name="Jiang W."/>
            <person name="Lv Y."/>
            <person name="Cheng L."/>
            <person name="Yang K."/>
            <person name="Chao B."/>
            <person name="Wang X."/>
            <person name="Li Y."/>
            <person name="Pan X."/>
            <person name="You X."/>
            <person name="Zhang Y."/>
            <person name="Yang J."/>
            <person name="Li J."/>
            <person name="Zhang X."/>
            <person name="Liu S."/>
            <person name="Sun C."/>
            <person name="Yang J."/>
            <person name="Shi Q."/>
        </authorList>
    </citation>
    <scope>NUCLEOTIDE SEQUENCE [LARGE SCALE GENOMIC DNA]</scope>
    <source>
        <strain evidence="6">JWS20170419001</strain>
        <tissue evidence="6">Muscle</tissue>
    </source>
</reference>
<dbReference type="PANTHER" id="PTHR34639:SF1">
    <property type="entry name" value="PROTEIN FLATTOP"/>
    <property type="match status" value="1"/>
</dbReference>
<dbReference type="Proteomes" id="UP000319801">
    <property type="component" value="Unassembled WGS sequence"/>
</dbReference>
<evidence type="ECO:0000256" key="1">
    <source>
        <dbReference type="ARBA" id="ARBA00009887"/>
    </source>
</evidence>
<sequence>MSSSFSANQRGCPWPSFKGTWDLPKHIPPVNVNPTARSQEGQQQLRAWGQVPAATSNVTETKETNRYRRSSFKELEENPVGTPAADGPELQRPISQASQQQSRPATQQSQTQSQPASTQTQTKSRPPSQADQA</sequence>
<protein>
    <recommendedName>
        <fullName evidence="2">Protein Flattop</fullName>
    </recommendedName>
    <alternativeName>
        <fullName evidence="3">Cilia- and flagella-associated protein 126</fullName>
    </alternativeName>
</protein>
<dbReference type="InterPro" id="IPR038797">
    <property type="entry name" value="Fltp"/>
</dbReference>
<dbReference type="AlphaFoldDB" id="A0A556U2E3"/>
<evidence type="ECO:0000313" key="7">
    <source>
        <dbReference type="Proteomes" id="UP000319801"/>
    </source>
</evidence>
<dbReference type="PANTHER" id="PTHR34639">
    <property type="entry name" value="PROTEIN FLATTOP"/>
    <property type="match status" value="1"/>
</dbReference>
<evidence type="ECO:0000256" key="4">
    <source>
        <dbReference type="ARBA" id="ARBA00045261"/>
    </source>
</evidence>
<comment type="caution">
    <text evidence="6">The sequence shown here is derived from an EMBL/GenBank/DDBJ whole genome shotgun (WGS) entry which is preliminary data.</text>
</comment>
<feature type="compositionally biased region" description="Polar residues" evidence="5">
    <location>
        <begin position="123"/>
        <end position="133"/>
    </location>
</feature>
<comment type="similarity">
    <text evidence="1">Belongs to the Flattop family.</text>
</comment>